<proteinExistence type="predicted"/>
<dbReference type="Gene3D" id="1.10.238.10">
    <property type="entry name" value="EF-hand"/>
    <property type="match status" value="1"/>
</dbReference>
<evidence type="ECO:0000256" key="1">
    <source>
        <dbReference type="ARBA" id="ARBA00022837"/>
    </source>
</evidence>
<evidence type="ECO:0000259" key="2">
    <source>
        <dbReference type="PROSITE" id="PS50222"/>
    </source>
</evidence>
<accession>A0ABY7DAT2</accession>
<dbReference type="InterPro" id="IPR018247">
    <property type="entry name" value="EF_Hand_1_Ca_BS"/>
</dbReference>
<feature type="domain" description="EF-hand" evidence="2">
    <location>
        <begin position="135"/>
        <end position="170"/>
    </location>
</feature>
<evidence type="ECO:0000313" key="4">
    <source>
        <dbReference type="Proteomes" id="UP001164746"/>
    </source>
</evidence>
<reference evidence="3" key="1">
    <citation type="submission" date="2022-11" db="EMBL/GenBank/DDBJ databases">
        <title>Centuries of genome instability and evolution in soft-shell clam transmissible cancer (bioRxiv).</title>
        <authorList>
            <person name="Hart S.F.M."/>
            <person name="Yonemitsu M.A."/>
            <person name="Giersch R.M."/>
            <person name="Beal B.F."/>
            <person name="Arriagada G."/>
            <person name="Davis B.W."/>
            <person name="Ostrander E.A."/>
            <person name="Goff S.P."/>
            <person name="Metzger M.J."/>
        </authorList>
    </citation>
    <scope>NUCLEOTIDE SEQUENCE</scope>
    <source>
        <strain evidence="3">MELC-2E11</strain>
        <tissue evidence="3">Siphon/mantle</tissue>
    </source>
</reference>
<dbReference type="SUPFAM" id="SSF47473">
    <property type="entry name" value="EF-hand"/>
    <property type="match status" value="1"/>
</dbReference>
<dbReference type="PROSITE" id="PS50222">
    <property type="entry name" value="EF_HAND_2"/>
    <property type="match status" value="2"/>
</dbReference>
<dbReference type="InterPro" id="IPR002048">
    <property type="entry name" value="EF_hand_dom"/>
</dbReference>
<keyword evidence="4" id="KW-1185">Reference proteome</keyword>
<dbReference type="InterPro" id="IPR011992">
    <property type="entry name" value="EF-hand-dom_pair"/>
</dbReference>
<keyword evidence="1" id="KW-0106">Calcium</keyword>
<dbReference type="PROSITE" id="PS00018">
    <property type="entry name" value="EF_HAND_1"/>
    <property type="match status" value="2"/>
</dbReference>
<feature type="domain" description="EF-hand" evidence="2">
    <location>
        <begin position="23"/>
        <end position="58"/>
    </location>
</feature>
<gene>
    <name evidence="3" type="ORF">MAR_006296</name>
</gene>
<dbReference type="Pfam" id="PF13202">
    <property type="entry name" value="EF-hand_5"/>
    <property type="match status" value="1"/>
</dbReference>
<sequence length="221" mass="25829">MENIYYSEERCKCMLKIKMANEFLVAKWKLWYKSLDVNHDGKISIEDIKHLKYRLMNHMSNIQAIYIVFCFVEKSSKFSDLHNLDADKAKTVQDNFTKWWNDFVFRGRTGEIEEAEFIDSLNKDFTTDKVKFIEGMTTCFNTFFDVIDTNKDRSISEDEFLIAFKAYGHENVVLDTKFFQAYNPKDGLVSLRQIVDSWIEFVTSEDASKGSIVKAAFESGV</sequence>
<evidence type="ECO:0000313" key="3">
    <source>
        <dbReference type="EMBL" id="WAQ93825.1"/>
    </source>
</evidence>
<protein>
    <submittedName>
        <fullName evidence="3">SCP-like protein</fullName>
    </submittedName>
</protein>
<dbReference type="EMBL" id="CP111012">
    <property type="protein sequence ID" value="WAQ93825.1"/>
    <property type="molecule type" value="Genomic_DNA"/>
</dbReference>
<name>A0ABY7DAT2_MYAAR</name>
<dbReference type="Proteomes" id="UP001164746">
    <property type="component" value="Chromosome 1"/>
</dbReference>
<organism evidence="3 4">
    <name type="scientific">Mya arenaria</name>
    <name type="common">Soft-shell clam</name>
    <dbReference type="NCBI Taxonomy" id="6604"/>
    <lineage>
        <taxon>Eukaryota</taxon>
        <taxon>Metazoa</taxon>
        <taxon>Spiralia</taxon>
        <taxon>Lophotrochozoa</taxon>
        <taxon>Mollusca</taxon>
        <taxon>Bivalvia</taxon>
        <taxon>Autobranchia</taxon>
        <taxon>Heteroconchia</taxon>
        <taxon>Euheterodonta</taxon>
        <taxon>Imparidentia</taxon>
        <taxon>Neoheterodontei</taxon>
        <taxon>Myida</taxon>
        <taxon>Myoidea</taxon>
        <taxon>Myidae</taxon>
        <taxon>Mya</taxon>
    </lineage>
</organism>